<accession>A0A1G5NWU3</accession>
<feature type="domain" description="Hydantoinase B/oxoprolinase" evidence="1">
    <location>
        <begin position="2"/>
        <end position="534"/>
    </location>
</feature>
<evidence type="ECO:0000313" key="2">
    <source>
        <dbReference type="EMBL" id="SCZ41815.1"/>
    </source>
</evidence>
<dbReference type="GO" id="GO:0005829">
    <property type="term" value="C:cytosol"/>
    <property type="evidence" value="ECO:0007669"/>
    <property type="project" value="TreeGrafter"/>
</dbReference>
<comment type="caution">
    <text evidence="2">The sequence shown here is derived from an EMBL/GenBank/DDBJ whole genome shotgun (WGS) entry which is preliminary data.</text>
</comment>
<dbReference type="PANTHER" id="PTHR11365:SF23">
    <property type="entry name" value="HYPOTHETICAL 5-OXOPROLINASE (EUROFUNG)-RELATED"/>
    <property type="match status" value="1"/>
</dbReference>
<dbReference type="AlphaFoldDB" id="A0A1G5NWU3"/>
<dbReference type="Proteomes" id="UP000183046">
    <property type="component" value="Unassembled WGS sequence"/>
</dbReference>
<organism evidence="2 3">
    <name type="scientific">Pseudomonas oryzihabitans</name>
    <dbReference type="NCBI Taxonomy" id="47885"/>
    <lineage>
        <taxon>Bacteria</taxon>
        <taxon>Pseudomonadati</taxon>
        <taxon>Pseudomonadota</taxon>
        <taxon>Gammaproteobacteria</taxon>
        <taxon>Pseudomonadales</taxon>
        <taxon>Pseudomonadaceae</taxon>
        <taxon>Pseudomonas</taxon>
    </lineage>
</organism>
<evidence type="ECO:0000313" key="3">
    <source>
        <dbReference type="Proteomes" id="UP000183046"/>
    </source>
</evidence>
<dbReference type="GO" id="GO:0006749">
    <property type="term" value="P:glutathione metabolic process"/>
    <property type="evidence" value="ECO:0007669"/>
    <property type="project" value="TreeGrafter"/>
</dbReference>
<proteinExistence type="predicted"/>
<protein>
    <submittedName>
        <fullName evidence="2">5-oxoprolinase (ATP-hydrolysing)/N-methylhydantoinase B</fullName>
    </submittedName>
</protein>
<reference evidence="3" key="1">
    <citation type="submission" date="2016-10" db="EMBL/GenBank/DDBJ databases">
        <authorList>
            <person name="de Groot N.N."/>
        </authorList>
    </citation>
    <scope>NUCLEOTIDE SEQUENCE [LARGE SCALE GENOMIC DNA]</scope>
    <source>
        <strain evidence="3">DSM 15758</strain>
    </source>
</reference>
<dbReference type="InterPro" id="IPR003692">
    <property type="entry name" value="Hydantoinase_B"/>
</dbReference>
<name>A0A1G5NWU3_9PSED</name>
<sequence>MDMVAMSVLDSTMVSICREMGITLQKTSYSTIFNEALDFTCGLADKEGNLIAVADFCPAMIGGIPVLVKSCLKEIDLDTLREGDVILHNDPYRGGLHTPEHTFFKPIFLDGELQAWAVAIGHITEVGGMTPGGFAGEATDIFQEGLRVPPIKIKNAGVDNLDIWKLLLANVRTPRTNYGDLRALIAAVDLGEHQMLAVLRKYGPRAVQTIVSDLLDYAERRMRAELEAIPDGIYSFEDLIESDGVTPDKTYRIAVEVHKQGGDIVIDYTGSAEQARGPINATLGVATSAAYNAVLHMTDPSIPRNSGCFRAIKVLAPPGTIVNVNFPAPSVGGNTETHPRIAGAILGAMASAVPNRVMAAEGATHCNFVFGGVDAASGEYFACYDLEVVGWGGRAFADGNDAVDSINGNCRTTPVEVFETRFPWRVEQLAFDVDSGGAGEFRGGLGYSKQMVCLNDLITVSQMTDRHLSKPWGLNGGLEGGCGATLVKKANAETWQTMPEAYGKISSSRYANVDILRGDRVRLTTPGGGGFGDPKQRARESLQRDLREGYISAESAKANYGYTEGQV</sequence>
<dbReference type="EMBL" id="FMWB01000008">
    <property type="protein sequence ID" value="SCZ41815.1"/>
    <property type="molecule type" value="Genomic_DNA"/>
</dbReference>
<dbReference type="GO" id="GO:0017168">
    <property type="term" value="F:5-oxoprolinase (ATP-hydrolyzing) activity"/>
    <property type="evidence" value="ECO:0007669"/>
    <property type="project" value="TreeGrafter"/>
</dbReference>
<gene>
    <name evidence="2" type="ORF">SAMN05216279_10874</name>
</gene>
<dbReference type="RefSeq" id="WP_074584271.1">
    <property type="nucleotide sequence ID" value="NZ_FMWB01000008.1"/>
</dbReference>
<dbReference type="PANTHER" id="PTHR11365">
    <property type="entry name" value="5-OXOPROLINASE RELATED"/>
    <property type="match status" value="1"/>
</dbReference>
<dbReference type="InterPro" id="IPR045079">
    <property type="entry name" value="Oxoprolinase-like"/>
</dbReference>
<evidence type="ECO:0000259" key="1">
    <source>
        <dbReference type="Pfam" id="PF02538"/>
    </source>
</evidence>
<dbReference type="Pfam" id="PF02538">
    <property type="entry name" value="Hydantoinase_B"/>
    <property type="match status" value="1"/>
</dbReference>